<evidence type="ECO:0000313" key="1">
    <source>
        <dbReference type="EMBL" id="QPX48262.1"/>
    </source>
</evidence>
<accession>A0A879R253</accession>
<organism evidence="1 2">
    <name type="scientific">Synechococcus phage S-SRM01</name>
    <dbReference type="NCBI Taxonomy" id="2781608"/>
    <lineage>
        <taxon>Viruses</taxon>
        <taxon>Duplodnaviria</taxon>
        <taxon>Heunggongvirae</taxon>
        <taxon>Uroviricota</taxon>
        <taxon>Caudoviricetes</taxon>
        <taxon>Pantevenvirales</taxon>
        <taxon>Kyanoviridae</taxon>
        <taxon>Serangoonvirus</taxon>
        <taxon>Serangoonvirus essarone</taxon>
    </lineage>
</organism>
<dbReference type="GeneID" id="77946467"/>
<sequence length="233" mass="27743">MKVPPFNINNNNHPFRVEMNYLKIYCNLIRKAENRIPPEGYTEKHHTFPKSIFGKNNRVVVLTGREHYITHLLLWKGCKKRYGEKNQKTIKMFYALWSMINGNGKNPRVTNSRFYAKIRMEISKNQIENIEWRKKVKEGVIKSYQNLEYKKRKAEINKNCPNNPKWIKSMEKVRNLNKKSYLIYFDSGEIITIFGLSEWCRNNGYNPSSVKNVLSDKIKTKTHKNIIKVERIN</sequence>
<dbReference type="Proteomes" id="UP000664915">
    <property type="component" value="Segment"/>
</dbReference>
<keyword evidence="2" id="KW-1185">Reference proteome</keyword>
<dbReference type="KEGG" id="vg:77946467"/>
<evidence type="ECO:0008006" key="3">
    <source>
        <dbReference type="Google" id="ProtNLM"/>
    </source>
</evidence>
<dbReference type="RefSeq" id="YP_010670272.1">
    <property type="nucleotide sequence ID" value="NC_070963.1"/>
</dbReference>
<dbReference type="EMBL" id="MW015081">
    <property type="protein sequence ID" value="QPX48262.1"/>
    <property type="molecule type" value="Genomic_DNA"/>
</dbReference>
<name>A0A879R253_9CAUD</name>
<protein>
    <recommendedName>
        <fullName evidence="3">Homing endonuclease</fullName>
    </recommendedName>
</protein>
<evidence type="ECO:0000313" key="2">
    <source>
        <dbReference type="Proteomes" id="UP000664915"/>
    </source>
</evidence>
<reference evidence="1" key="1">
    <citation type="submission" date="2020-09" db="EMBL/GenBank/DDBJ databases">
        <authorList>
            <person name="Zhang D."/>
            <person name="Hatherill J.R."/>
            <person name="Ramirez J.F."/>
            <person name="Edinger B."/>
            <person name="Balarin R."/>
            <person name="Sullivan A."/>
            <person name="Humpal K.M."/>
            <person name="Guseva A."/>
            <person name="Butela K.A."/>
            <person name="Garlena R.A."/>
            <person name="Russell D.A."/>
            <person name="Pope W.H."/>
            <person name="Jacobs-Sera D."/>
            <person name="Hatfull G.F."/>
        </authorList>
    </citation>
    <scope>NUCLEOTIDE SEQUENCE</scope>
</reference>
<proteinExistence type="predicted"/>